<dbReference type="EMBL" id="CM056809">
    <property type="protein sequence ID" value="KAJ8650611.1"/>
    <property type="molecule type" value="Genomic_DNA"/>
</dbReference>
<evidence type="ECO:0000313" key="1">
    <source>
        <dbReference type="EMBL" id="KAJ8650611.1"/>
    </source>
</evidence>
<gene>
    <name evidence="1" type="ORF">MRB53_003634</name>
</gene>
<dbReference type="Proteomes" id="UP001234297">
    <property type="component" value="Chromosome 1"/>
</dbReference>
<reference evidence="1 2" key="1">
    <citation type="journal article" date="2022" name="Hortic Res">
        <title>A haplotype resolved chromosomal level avocado genome allows analysis of novel avocado genes.</title>
        <authorList>
            <person name="Nath O."/>
            <person name="Fletcher S.J."/>
            <person name="Hayward A."/>
            <person name="Shaw L.M."/>
            <person name="Masouleh A.K."/>
            <person name="Furtado A."/>
            <person name="Henry R.J."/>
            <person name="Mitter N."/>
        </authorList>
    </citation>
    <scope>NUCLEOTIDE SEQUENCE [LARGE SCALE GENOMIC DNA]</scope>
    <source>
        <strain evidence="2">cv. Hass</strain>
    </source>
</reference>
<proteinExistence type="predicted"/>
<keyword evidence="2" id="KW-1185">Reference proteome</keyword>
<organism evidence="1 2">
    <name type="scientific">Persea americana</name>
    <name type="common">Avocado</name>
    <dbReference type="NCBI Taxonomy" id="3435"/>
    <lineage>
        <taxon>Eukaryota</taxon>
        <taxon>Viridiplantae</taxon>
        <taxon>Streptophyta</taxon>
        <taxon>Embryophyta</taxon>
        <taxon>Tracheophyta</taxon>
        <taxon>Spermatophyta</taxon>
        <taxon>Magnoliopsida</taxon>
        <taxon>Magnoliidae</taxon>
        <taxon>Laurales</taxon>
        <taxon>Lauraceae</taxon>
        <taxon>Persea</taxon>
    </lineage>
</organism>
<accession>A0ACC2MY48</accession>
<sequence length="116" mass="12860">MLQIDEAIAIQSNENLGLSTPVRTTSSPLRSSEKRAQSPSYVDPSLPVPVRIVDPSKDLNSYGIGNVDWKERVEGWKLKQDKYMMQMTSRYTDGRGDMEGTGSNGGDLQMYVLTSS</sequence>
<evidence type="ECO:0000313" key="2">
    <source>
        <dbReference type="Proteomes" id="UP001234297"/>
    </source>
</evidence>
<name>A0ACC2MY48_PERAE</name>
<protein>
    <submittedName>
        <fullName evidence="1">Uncharacterized protein</fullName>
    </submittedName>
</protein>
<comment type="caution">
    <text evidence="1">The sequence shown here is derived from an EMBL/GenBank/DDBJ whole genome shotgun (WGS) entry which is preliminary data.</text>
</comment>